<name>A0AAV0B3P5_PHAPC</name>
<dbReference type="EMBL" id="CALTRL010002650">
    <property type="protein sequence ID" value="CAH7676347.1"/>
    <property type="molecule type" value="Genomic_DNA"/>
</dbReference>
<sequence length="474" mass="55617">MTILRFTKGLIFYWVALIFLSKIAISSFIPKSKGFEKINGDENKIKNVPMKAKPKKSEGGYIEWLSKHQYSSGEIQTSREKEVYRDLQSLLERLKEFRFKTASQLNYNDKAVLLLHEKIEKSILKDFEKLFKRISKNIYPDNFTANSQVMPLVFDIIDWLALNALNKGNLMKKLLKNKDVIKGLDLYISTKIIHNRGYIEIFKADDIQQYLLKHQDLEHIINLLNCLEKNHWKKVELGFIRAHLIRSFNVKIKDPVLALSTFKGFQKTLKSIEKASSFNPEWLKVLSMDSAAKSAPFFFVEKVFVLHTLNCCQKYFENFKLSSLTEQKIEFFTKSFNVFKEQLNYHDELENSEYVRAVAFTKDHSVIEHVLSLKKFELKEKPFIKKVSLGDICVVFSKELKSLDRNWISKNVEQCRKLDRDDMALHFKNQISQAPPRDREFTSWLNNRQLQDFCDELLDLNQSYKALSGFLKSI</sequence>
<comment type="caution">
    <text evidence="1">The sequence shown here is derived from an EMBL/GenBank/DDBJ whole genome shotgun (WGS) entry which is preliminary data.</text>
</comment>
<gene>
    <name evidence="1" type="ORF">PPACK8108_LOCUS11470</name>
</gene>
<proteinExistence type="predicted"/>
<dbReference type="AlphaFoldDB" id="A0AAV0B3P5"/>
<reference evidence="1" key="1">
    <citation type="submission" date="2022-06" db="EMBL/GenBank/DDBJ databases">
        <authorList>
            <consortium name="SYNGENTA / RWTH Aachen University"/>
        </authorList>
    </citation>
    <scope>NUCLEOTIDE SEQUENCE</scope>
</reference>
<accession>A0AAV0B3P5</accession>
<dbReference type="Proteomes" id="UP001153365">
    <property type="component" value="Unassembled WGS sequence"/>
</dbReference>
<organism evidence="1 2">
    <name type="scientific">Phakopsora pachyrhizi</name>
    <name type="common">Asian soybean rust disease fungus</name>
    <dbReference type="NCBI Taxonomy" id="170000"/>
    <lineage>
        <taxon>Eukaryota</taxon>
        <taxon>Fungi</taxon>
        <taxon>Dikarya</taxon>
        <taxon>Basidiomycota</taxon>
        <taxon>Pucciniomycotina</taxon>
        <taxon>Pucciniomycetes</taxon>
        <taxon>Pucciniales</taxon>
        <taxon>Phakopsoraceae</taxon>
        <taxon>Phakopsora</taxon>
    </lineage>
</organism>
<evidence type="ECO:0000313" key="1">
    <source>
        <dbReference type="EMBL" id="CAH7676347.1"/>
    </source>
</evidence>
<keyword evidence="2" id="KW-1185">Reference proteome</keyword>
<evidence type="ECO:0000313" key="2">
    <source>
        <dbReference type="Proteomes" id="UP001153365"/>
    </source>
</evidence>
<protein>
    <submittedName>
        <fullName evidence="1">Expressed protein</fullName>
    </submittedName>
</protein>